<keyword evidence="7" id="KW-0808">Transferase</keyword>
<dbReference type="GO" id="GO:0008412">
    <property type="term" value="F:4-hydroxybenzoate polyprenyltransferase activity"/>
    <property type="evidence" value="ECO:0007669"/>
    <property type="project" value="UniProtKB-EC"/>
</dbReference>
<evidence type="ECO:0000313" key="8">
    <source>
        <dbReference type="Proteomes" id="UP000536179"/>
    </source>
</evidence>
<gene>
    <name evidence="7" type="ORF">FHS27_003054</name>
</gene>
<dbReference type="Gene3D" id="1.10.357.140">
    <property type="entry name" value="UbiA prenyltransferase"/>
    <property type="match status" value="1"/>
</dbReference>
<organism evidence="7 8">
    <name type="scientific">Aporhodopirellula rubra</name>
    <dbReference type="NCBI Taxonomy" id="980271"/>
    <lineage>
        <taxon>Bacteria</taxon>
        <taxon>Pseudomonadati</taxon>
        <taxon>Planctomycetota</taxon>
        <taxon>Planctomycetia</taxon>
        <taxon>Pirellulales</taxon>
        <taxon>Pirellulaceae</taxon>
        <taxon>Aporhodopirellula</taxon>
    </lineage>
</organism>
<dbReference type="CDD" id="cd13964">
    <property type="entry name" value="PT_UbiA_1"/>
    <property type="match status" value="1"/>
</dbReference>
<feature type="transmembrane region" description="Helical" evidence="6">
    <location>
        <begin position="168"/>
        <end position="186"/>
    </location>
</feature>
<feature type="transmembrane region" description="Helical" evidence="6">
    <location>
        <begin position="319"/>
        <end position="347"/>
    </location>
</feature>
<comment type="subcellular location">
    <subcellularLocation>
        <location evidence="1">Membrane</location>
        <topology evidence="1">Multi-pass membrane protein</topology>
    </subcellularLocation>
</comment>
<dbReference type="AlphaFoldDB" id="A0A7W5H6R7"/>
<feature type="transmembrane region" description="Helical" evidence="6">
    <location>
        <begin position="240"/>
        <end position="261"/>
    </location>
</feature>
<evidence type="ECO:0000256" key="3">
    <source>
        <dbReference type="ARBA" id="ARBA00022692"/>
    </source>
</evidence>
<comment type="caution">
    <text evidence="7">The sequence shown here is derived from an EMBL/GenBank/DDBJ whole genome shotgun (WGS) entry which is preliminary data.</text>
</comment>
<dbReference type="InterPro" id="IPR044878">
    <property type="entry name" value="UbiA_sf"/>
</dbReference>
<evidence type="ECO:0000256" key="5">
    <source>
        <dbReference type="ARBA" id="ARBA00023136"/>
    </source>
</evidence>
<dbReference type="EMBL" id="JACHXU010000009">
    <property type="protein sequence ID" value="MBB3207235.1"/>
    <property type="molecule type" value="Genomic_DNA"/>
</dbReference>
<proteinExistence type="predicted"/>
<dbReference type="GO" id="GO:0016020">
    <property type="term" value="C:membrane"/>
    <property type="evidence" value="ECO:0007669"/>
    <property type="project" value="UniProtKB-SubCell"/>
</dbReference>
<evidence type="ECO:0000256" key="6">
    <source>
        <dbReference type="SAM" id="Phobius"/>
    </source>
</evidence>
<dbReference type="RefSeq" id="WP_184305589.1">
    <property type="nucleotide sequence ID" value="NZ_JACHXU010000009.1"/>
</dbReference>
<feature type="transmembrane region" description="Helical" evidence="6">
    <location>
        <begin position="106"/>
        <end position="125"/>
    </location>
</feature>
<feature type="transmembrane region" description="Helical" evidence="6">
    <location>
        <begin position="131"/>
        <end position="148"/>
    </location>
</feature>
<accession>A0A7W5H6R7</accession>
<dbReference type="Pfam" id="PF01040">
    <property type="entry name" value="UbiA"/>
    <property type="match status" value="1"/>
</dbReference>
<evidence type="ECO:0000313" key="7">
    <source>
        <dbReference type="EMBL" id="MBB3207235.1"/>
    </source>
</evidence>
<keyword evidence="4 6" id="KW-1133">Transmembrane helix</keyword>
<name>A0A7W5H6R7_9BACT</name>
<reference evidence="7 8" key="1">
    <citation type="submission" date="2020-08" db="EMBL/GenBank/DDBJ databases">
        <title>Genomic Encyclopedia of Type Strains, Phase III (KMG-III): the genomes of soil and plant-associated and newly described type strains.</title>
        <authorList>
            <person name="Whitman W."/>
        </authorList>
    </citation>
    <scope>NUCLEOTIDE SEQUENCE [LARGE SCALE GENOMIC DNA]</scope>
    <source>
        <strain evidence="7 8">CECT 8075</strain>
    </source>
</reference>
<feature type="transmembrane region" description="Helical" evidence="6">
    <location>
        <begin position="206"/>
        <end position="228"/>
    </location>
</feature>
<feature type="transmembrane region" description="Helical" evidence="6">
    <location>
        <begin position="54"/>
        <end position="76"/>
    </location>
</feature>
<evidence type="ECO:0000256" key="1">
    <source>
        <dbReference type="ARBA" id="ARBA00004141"/>
    </source>
</evidence>
<protein>
    <submittedName>
        <fullName evidence="7">4-hydroxybenzoate polyprenyltransferase</fullName>
        <ecNumber evidence="7">2.5.1.39</ecNumber>
    </submittedName>
</protein>
<dbReference type="InterPro" id="IPR000537">
    <property type="entry name" value="UbiA_prenyltransferase"/>
</dbReference>
<feature type="transmembrane region" description="Helical" evidence="6">
    <location>
        <begin position="12"/>
        <end position="34"/>
    </location>
</feature>
<keyword evidence="2" id="KW-1003">Cell membrane</keyword>
<keyword evidence="5 6" id="KW-0472">Membrane</keyword>
<dbReference type="Proteomes" id="UP000536179">
    <property type="component" value="Unassembled WGS sequence"/>
</dbReference>
<keyword evidence="3 6" id="KW-0812">Transmembrane</keyword>
<keyword evidence="8" id="KW-1185">Reference proteome</keyword>
<evidence type="ECO:0000256" key="2">
    <source>
        <dbReference type="ARBA" id="ARBA00022475"/>
    </source>
</evidence>
<sequence>MNKANWKSWATLVRLPNVFTVIADVSAAFLLVLGGSGWYTGQLNLSGFADGGNSVWIVLAATLVSAISLYWAGMILNDVFDLPLDRENGREGPLVTGAISLRTAKISGWGLLLFGIVPTIAIGIWSNANLGWLPAIVAAALALCVFLYDGPLKRKPIAPVLMGMCRTLSFLLGATSASASIAVGIGSEQLAGKQVVALGPQIIPGISVVVLAFALGMGTYIAGLTTFGRRESIGDRTIHLPIGLVAMAVGAMLLAWAPRFAGIGSDGEGPTWMTAWRVDPVVIFPAAILLMLATTLLRARSATVNPSPDRIQGTIRAGLLAIIPIAAAITMLGVGAKIAVLIFALILPSRLMARHFRVT</sequence>
<feature type="transmembrane region" description="Helical" evidence="6">
    <location>
        <begin position="281"/>
        <end position="299"/>
    </location>
</feature>
<evidence type="ECO:0000256" key="4">
    <source>
        <dbReference type="ARBA" id="ARBA00022989"/>
    </source>
</evidence>
<dbReference type="EC" id="2.5.1.39" evidence="7"/>